<sequence length="199" mass="21507">MPALKRRGLARQVLGESPQVLTEVLQDDVNMAVWQRRLPAHIEDFARVLLSLGQPLGESLTLELGADGEVAPLHSLAAGYADLQGHAGFIADVTWLVGAYACLLDARRVGLRLQVLDGAMCPRFHVDHVPLRLITTYAGPASEWLAAAGASEVRQLASADVALLKGEKWLGNEGAGLVHRSPQLPDGQRRLILTLDWMA</sequence>
<reference evidence="3 4" key="1">
    <citation type="submission" date="2020-02" db="EMBL/GenBank/DDBJ databases">
        <title>Broccoli isolated Pseudomonas sp.</title>
        <authorList>
            <person name="Fujikawa T."/>
            <person name="Sawada H."/>
        </authorList>
    </citation>
    <scope>NUCLEOTIDE SEQUENCE [LARGE SCALE GENOMIC DNA]</scope>
    <source>
        <strain evidence="2 4">MAFF212427</strain>
        <strain evidence="1 3">MAFF212428</strain>
    </source>
</reference>
<organism evidence="2 4">
    <name type="scientific">Pseudomonas brassicae</name>
    <dbReference type="NCBI Taxonomy" id="2708063"/>
    <lineage>
        <taxon>Bacteria</taxon>
        <taxon>Pseudomonadati</taxon>
        <taxon>Pseudomonadota</taxon>
        <taxon>Gammaproteobacteria</taxon>
        <taxon>Pseudomonadales</taxon>
        <taxon>Pseudomonadaceae</taxon>
        <taxon>Pseudomonas</taxon>
    </lineage>
</organism>
<evidence type="ECO:0000313" key="4">
    <source>
        <dbReference type="Proteomes" id="UP000482634"/>
    </source>
</evidence>
<evidence type="ECO:0000313" key="2">
    <source>
        <dbReference type="EMBL" id="NER64334.1"/>
    </source>
</evidence>
<dbReference type="EMBL" id="JAAHBU010000135">
    <property type="protein sequence ID" value="NER64334.1"/>
    <property type="molecule type" value="Genomic_DNA"/>
</dbReference>
<gene>
    <name evidence="1" type="ORF">G3435_19860</name>
    <name evidence="2" type="ORF">G3436_11070</name>
</gene>
<keyword evidence="4" id="KW-1185">Reference proteome</keyword>
<dbReference type="Pfam" id="PF08856">
    <property type="entry name" value="DUF1826"/>
    <property type="match status" value="1"/>
</dbReference>
<accession>A0A6B3NXW9</accession>
<dbReference type="RefSeq" id="WP_163944719.1">
    <property type="nucleotide sequence ID" value="NZ_JAAHBU010000135.1"/>
</dbReference>
<evidence type="ECO:0000313" key="1">
    <source>
        <dbReference type="EMBL" id="NER61598.1"/>
    </source>
</evidence>
<dbReference type="InterPro" id="IPR014955">
    <property type="entry name" value="DUF1826"/>
</dbReference>
<dbReference type="AlphaFoldDB" id="A0A6B3NXW9"/>
<dbReference type="Proteomes" id="UP000480410">
    <property type="component" value="Unassembled WGS sequence"/>
</dbReference>
<evidence type="ECO:0000313" key="3">
    <source>
        <dbReference type="Proteomes" id="UP000480410"/>
    </source>
</evidence>
<protein>
    <submittedName>
        <fullName evidence="2">DUF1826 domain-containing protein</fullName>
    </submittedName>
</protein>
<accession>A0A6M0CVG7</accession>
<name>A0A6B3NXW9_9PSED</name>
<dbReference type="EMBL" id="JAAHBV010000477">
    <property type="protein sequence ID" value="NER61598.1"/>
    <property type="molecule type" value="Genomic_DNA"/>
</dbReference>
<comment type="caution">
    <text evidence="2">The sequence shown here is derived from an EMBL/GenBank/DDBJ whole genome shotgun (WGS) entry which is preliminary data.</text>
</comment>
<dbReference type="Proteomes" id="UP000482634">
    <property type="component" value="Unassembled WGS sequence"/>
</dbReference>
<proteinExistence type="predicted"/>